<proteinExistence type="predicted"/>
<keyword evidence="2" id="KW-1185">Reference proteome</keyword>
<accession>A0A927B3U4</accession>
<dbReference type="AlphaFoldDB" id="A0A927B3U4"/>
<reference evidence="1" key="1">
    <citation type="submission" date="2020-09" db="EMBL/GenBank/DDBJ databases">
        <authorList>
            <person name="Kim M.K."/>
        </authorList>
    </citation>
    <scope>NUCLEOTIDE SEQUENCE</scope>
    <source>
        <strain evidence="1">BT704</strain>
    </source>
</reference>
<evidence type="ECO:0000313" key="1">
    <source>
        <dbReference type="EMBL" id="MBD2754742.1"/>
    </source>
</evidence>
<sequence length="170" mass="19550">MIFTTSLACLLVQCKSTNGEFSPGAGDSRITGTWQLLERRFSKDSTFTIRVKRDSLAIAQDTSKNKLDSIYIRRDTSFYTTRRYSRTPPQILTFDVDGKLTGSGTEMTYYSPIKYYNVDKTYADSLLINFFISTNRANVPFQQGVEFRKDTLVLKPRCDQPCYSKLLRVR</sequence>
<evidence type="ECO:0000313" key="2">
    <source>
        <dbReference type="Proteomes" id="UP000653797"/>
    </source>
</evidence>
<comment type="caution">
    <text evidence="1">The sequence shown here is derived from an EMBL/GenBank/DDBJ whole genome shotgun (WGS) entry which is preliminary data.</text>
</comment>
<gene>
    <name evidence="1" type="ORF">IC230_17690</name>
</gene>
<dbReference type="EMBL" id="JACXAA010000006">
    <property type="protein sequence ID" value="MBD2754742.1"/>
    <property type="molecule type" value="Genomic_DNA"/>
</dbReference>
<protein>
    <submittedName>
        <fullName evidence="1">Uncharacterized protein</fullName>
    </submittedName>
</protein>
<organism evidence="1 2">
    <name type="scientific">Spirosoma validum</name>
    <dbReference type="NCBI Taxonomy" id="2771355"/>
    <lineage>
        <taxon>Bacteria</taxon>
        <taxon>Pseudomonadati</taxon>
        <taxon>Bacteroidota</taxon>
        <taxon>Cytophagia</taxon>
        <taxon>Cytophagales</taxon>
        <taxon>Cytophagaceae</taxon>
        <taxon>Spirosoma</taxon>
    </lineage>
</organism>
<dbReference type="Proteomes" id="UP000653797">
    <property type="component" value="Unassembled WGS sequence"/>
</dbReference>
<name>A0A927B3U4_9BACT</name>